<dbReference type="RefSeq" id="WP_308136446.1">
    <property type="nucleotide sequence ID" value="NZ_CP133217.1"/>
</dbReference>
<dbReference type="InterPro" id="IPR007024">
    <property type="entry name" value="BLUF_domain"/>
</dbReference>
<evidence type="ECO:0000313" key="4">
    <source>
        <dbReference type="Proteomes" id="UP001223336"/>
    </source>
</evidence>
<dbReference type="Proteomes" id="UP001223336">
    <property type="component" value="Unassembled WGS sequence"/>
</dbReference>
<organism evidence="3">
    <name type="scientific">Thiothrix subterranea</name>
    <dbReference type="NCBI Taxonomy" id="2735563"/>
    <lineage>
        <taxon>Bacteria</taxon>
        <taxon>Pseudomonadati</taxon>
        <taxon>Pseudomonadota</taxon>
        <taxon>Gammaproteobacteria</taxon>
        <taxon>Thiotrichales</taxon>
        <taxon>Thiotrichaceae</taxon>
        <taxon>Thiothrix</taxon>
    </lineage>
</organism>
<accession>A0AA51MSJ9</accession>
<name>A0AA51MSJ9_9GAMM</name>
<dbReference type="AlphaFoldDB" id="A0AA51MSJ9"/>
<sequence length="144" mass="16420">MRGLVYSSTAKNAFTLADLGALAANSAQRNAQAGISGYLYYDKGRFMQYLEGEAEAIAALMARIERDERHTIRRVVVDDTLCTQRFPTWHMQWLQQGSMVAIRLEHILYEFMNLKTAPNTSFELLTPKVWELVDKIAATQARFN</sequence>
<dbReference type="SMART" id="SM01034">
    <property type="entry name" value="BLUF"/>
    <property type="match status" value="1"/>
</dbReference>
<protein>
    <submittedName>
        <fullName evidence="3">BLUF domain-containing protein</fullName>
    </submittedName>
</protein>
<evidence type="ECO:0000313" key="2">
    <source>
        <dbReference type="EMBL" id="MDQ5770780.1"/>
    </source>
</evidence>
<dbReference type="Proteomes" id="UP001229862">
    <property type="component" value="Chromosome"/>
</dbReference>
<dbReference type="GO" id="GO:0071949">
    <property type="term" value="F:FAD binding"/>
    <property type="evidence" value="ECO:0007669"/>
    <property type="project" value="InterPro"/>
</dbReference>
<reference evidence="3 4" key="1">
    <citation type="submission" date="2023-08" db="EMBL/GenBank/DDBJ databases">
        <title>New molecular markers tilS and rpoB for phylogenetic and monitoring studies of the genus Thiothrix biodiversity.</title>
        <authorList>
            <person name="Ravin N.V."/>
            <person name="Smolyakov D."/>
            <person name="Markov N.D."/>
            <person name="Beletsky A.V."/>
            <person name="Mardanov A.V."/>
            <person name="Rudenko T.S."/>
            <person name="Grabovich M.Y."/>
        </authorList>
    </citation>
    <scope>NUCLEOTIDE SEQUENCE</scope>
    <source>
        <strain evidence="3">DNT52</strain>
        <strain evidence="2 4">H33</strain>
    </source>
</reference>
<dbReference type="EMBL" id="CP133217">
    <property type="protein sequence ID" value="WML87662.1"/>
    <property type="molecule type" value="Genomic_DNA"/>
</dbReference>
<keyword evidence="4" id="KW-1185">Reference proteome</keyword>
<dbReference type="EMBL" id="JAVFKN010000039">
    <property type="protein sequence ID" value="MDQ5770780.1"/>
    <property type="molecule type" value="Genomic_DNA"/>
</dbReference>
<proteinExistence type="predicted"/>
<gene>
    <name evidence="2" type="ORF">RCC75_19785</name>
    <name evidence="3" type="ORF">RCG00_04685</name>
</gene>
<dbReference type="SUPFAM" id="SSF54975">
    <property type="entry name" value="Acylphosphatase/BLUF domain-like"/>
    <property type="match status" value="1"/>
</dbReference>
<dbReference type="PROSITE" id="PS50925">
    <property type="entry name" value="BLUF"/>
    <property type="match status" value="1"/>
</dbReference>
<dbReference type="GO" id="GO:0009882">
    <property type="term" value="F:blue light photoreceptor activity"/>
    <property type="evidence" value="ECO:0007669"/>
    <property type="project" value="InterPro"/>
</dbReference>
<evidence type="ECO:0000313" key="3">
    <source>
        <dbReference type="EMBL" id="WML87662.1"/>
    </source>
</evidence>
<dbReference type="Pfam" id="PF04940">
    <property type="entry name" value="BLUF"/>
    <property type="match status" value="1"/>
</dbReference>
<dbReference type="InterPro" id="IPR036046">
    <property type="entry name" value="Acylphosphatase-like_dom_sf"/>
</dbReference>
<evidence type="ECO:0000259" key="1">
    <source>
        <dbReference type="PROSITE" id="PS50925"/>
    </source>
</evidence>
<feature type="domain" description="BLUF" evidence="1">
    <location>
        <begin position="1"/>
        <end position="92"/>
    </location>
</feature>
<dbReference type="Gene3D" id="3.30.70.100">
    <property type="match status" value="1"/>
</dbReference>